<dbReference type="Gene3D" id="3.30.40.10">
    <property type="entry name" value="Zinc/RING finger domain, C3HC4 (zinc finger)"/>
    <property type="match status" value="1"/>
</dbReference>
<dbReference type="PANTHER" id="PTHR10131">
    <property type="entry name" value="TNF RECEPTOR ASSOCIATED FACTOR"/>
    <property type="match status" value="1"/>
</dbReference>
<feature type="domain" description="TRAF-type" evidence="4">
    <location>
        <begin position="151"/>
        <end position="187"/>
    </location>
</feature>
<dbReference type="Pfam" id="PF02176">
    <property type="entry name" value="zf-TRAF"/>
    <property type="match status" value="1"/>
</dbReference>
<dbReference type="InterPro" id="IPR013083">
    <property type="entry name" value="Znf_RING/FYVE/PHD"/>
</dbReference>
<dbReference type="PANTHER" id="PTHR10131:SF94">
    <property type="entry name" value="TNF RECEPTOR-ASSOCIATED FACTOR 4"/>
    <property type="match status" value="1"/>
</dbReference>
<sequence>MSKVNEEKLKDEQEAVLLSNSFKRQLCFDKSWVLQLNESEQINRFTCLICKQVANNPVEINCPQHEDVDESLIAGENCLKQFLSDNNNKCPVRSHNGCKYTKNKLAQRRIGDLTVKCPIQFQQNLKISGINEEGQSAEGTRVMCDFKGQIKDLSEHLDKACSLELLECWFKHFGCKSVCPKYELEYHFVSTINEHIDLVMNEFALMRQTIQQLRVKSIFVFKIFQKKLWNEYI</sequence>
<comment type="caution">
    <text evidence="5">The sequence shown here is derived from an EMBL/GenBank/DDBJ whole genome shotgun (WGS) entry which is preliminary data.</text>
</comment>
<evidence type="ECO:0000313" key="6">
    <source>
        <dbReference type="Proteomes" id="UP000023152"/>
    </source>
</evidence>
<evidence type="ECO:0000256" key="2">
    <source>
        <dbReference type="ARBA" id="ARBA00022771"/>
    </source>
</evidence>
<evidence type="ECO:0000259" key="4">
    <source>
        <dbReference type="Pfam" id="PF02176"/>
    </source>
</evidence>
<protein>
    <recommendedName>
        <fullName evidence="4">TRAF-type domain-containing protein</fullName>
    </recommendedName>
</protein>
<name>X6MPS1_RETFI</name>
<evidence type="ECO:0000256" key="3">
    <source>
        <dbReference type="ARBA" id="ARBA00022833"/>
    </source>
</evidence>
<dbReference type="GO" id="GO:0008270">
    <property type="term" value="F:zinc ion binding"/>
    <property type="evidence" value="ECO:0007669"/>
    <property type="project" value="UniProtKB-KW"/>
</dbReference>
<keyword evidence="6" id="KW-1185">Reference proteome</keyword>
<keyword evidence="3" id="KW-0862">Zinc</keyword>
<evidence type="ECO:0000313" key="5">
    <source>
        <dbReference type="EMBL" id="ETO15402.1"/>
    </source>
</evidence>
<dbReference type="AlphaFoldDB" id="X6MPS1"/>
<dbReference type="SUPFAM" id="SSF49599">
    <property type="entry name" value="TRAF domain-like"/>
    <property type="match status" value="1"/>
</dbReference>
<gene>
    <name evidence="5" type="ORF">RFI_21963</name>
</gene>
<organism evidence="5 6">
    <name type="scientific">Reticulomyxa filosa</name>
    <dbReference type="NCBI Taxonomy" id="46433"/>
    <lineage>
        <taxon>Eukaryota</taxon>
        <taxon>Sar</taxon>
        <taxon>Rhizaria</taxon>
        <taxon>Retaria</taxon>
        <taxon>Foraminifera</taxon>
        <taxon>Monothalamids</taxon>
        <taxon>Reticulomyxidae</taxon>
        <taxon>Reticulomyxa</taxon>
    </lineage>
</organism>
<proteinExistence type="predicted"/>
<evidence type="ECO:0000256" key="1">
    <source>
        <dbReference type="ARBA" id="ARBA00022723"/>
    </source>
</evidence>
<keyword evidence="2" id="KW-0863">Zinc-finger</keyword>
<dbReference type="EMBL" id="ASPP01019162">
    <property type="protein sequence ID" value="ETO15402.1"/>
    <property type="molecule type" value="Genomic_DNA"/>
</dbReference>
<keyword evidence="1" id="KW-0479">Metal-binding</keyword>
<reference evidence="5 6" key="1">
    <citation type="journal article" date="2013" name="Curr. Biol.">
        <title>The Genome of the Foraminiferan Reticulomyxa filosa.</title>
        <authorList>
            <person name="Glockner G."/>
            <person name="Hulsmann N."/>
            <person name="Schleicher M."/>
            <person name="Noegel A.A."/>
            <person name="Eichinger L."/>
            <person name="Gallinger C."/>
            <person name="Pawlowski J."/>
            <person name="Sierra R."/>
            <person name="Euteneuer U."/>
            <person name="Pillet L."/>
            <person name="Moustafa A."/>
            <person name="Platzer M."/>
            <person name="Groth M."/>
            <person name="Szafranski K."/>
            <person name="Schliwa M."/>
        </authorList>
    </citation>
    <scope>NUCLEOTIDE SEQUENCE [LARGE SCALE GENOMIC DNA]</scope>
</reference>
<dbReference type="InterPro" id="IPR001293">
    <property type="entry name" value="Znf_TRAF"/>
</dbReference>
<accession>X6MPS1</accession>
<dbReference type="Proteomes" id="UP000023152">
    <property type="component" value="Unassembled WGS sequence"/>
</dbReference>